<dbReference type="VEuPathDB" id="ToxoDB:LOC34617867"/>
<organism evidence="7 8">
    <name type="scientific">Cyclospora cayetanensis</name>
    <dbReference type="NCBI Taxonomy" id="88456"/>
    <lineage>
        <taxon>Eukaryota</taxon>
        <taxon>Sar</taxon>
        <taxon>Alveolata</taxon>
        <taxon>Apicomplexa</taxon>
        <taxon>Conoidasida</taxon>
        <taxon>Coccidia</taxon>
        <taxon>Eucoccidiorida</taxon>
        <taxon>Eimeriorina</taxon>
        <taxon>Eimeriidae</taxon>
        <taxon>Cyclospora</taxon>
    </lineage>
</organism>
<comment type="cofactor">
    <cofactor evidence="1 6">
        <name>FAD</name>
        <dbReference type="ChEBI" id="CHEBI:57692"/>
    </cofactor>
</comment>
<dbReference type="PANTHER" id="PTHR12645">
    <property type="entry name" value="ALR/ERV"/>
    <property type="match status" value="1"/>
</dbReference>
<comment type="caution">
    <text evidence="7">The sequence shown here is derived from an EMBL/GenBank/DDBJ whole genome shotgun (WGS) entry which is preliminary data.</text>
</comment>
<keyword evidence="3 6" id="KW-0274">FAD</keyword>
<protein>
    <recommendedName>
        <fullName evidence="6">Sulfhydryl oxidase</fullName>
        <ecNumber evidence="6">1.8.3.2</ecNumber>
    </recommendedName>
</protein>
<dbReference type="GO" id="GO:0005739">
    <property type="term" value="C:mitochondrion"/>
    <property type="evidence" value="ECO:0007669"/>
    <property type="project" value="TreeGrafter"/>
</dbReference>
<gene>
    <name evidence="7" type="ORF">cyc_00746</name>
</gene>
<dbReference type="EC" id="1.8.3.2" evidence="6"/>
<keyword evidence="4 6" id="KW-0560">Oxidoreductase</keyword>
<evidence type="ECO:0000256" key="6">
    <source>
        <dbReference type="RuleBase" id="RU371123"/>
    </source>
</evidence>
<proteinExistence type="predicted"/>
<dbReference type="Proteomes" id="UP000095192">
    <property type="component" value="Unassembled WGS sequence"/>
</dbReference>
<evidence type="ECO:0000256" key="1">
    <source>
        <dbReference type="ARBA" id="ARBA00001974"/>
    </source>
</evidence>
<comment type="catalytic activity">
    <reaction evidence="6">
        <text>2 R'C(R)SH + O2 = R'C(R)S-S(R)CR' + H2O2</text>
        <dbReference type="Rhea" id="RHEA:17357"/>
        <dbReference type="ChEBI" id="CHEBI:15379"/>
        <dbReference type="ChEBI" id="CHEBI:16240"/>
        <dbReference type="ChEBI" id="CHEBI:16520"/>
        <dbReference type="ChEBI" id="CHEBI:17412"/>
        <dbReference type="EC" id="1.8.3.2"/>
    </reaction>
</comment>
<dbReference type="EMBL" id="JROU02001840">
    <property type="protein sequence ID" value="OEH75030.1"/>
    <property type="molecule type" value="Genomic_DNA"/>
</dbReference>
<evidence type="ECO:0000313" key="7">
    <source>
        <dbReference type="EMBL" id="OEH75030.1"/>
    </source>
</evidence>
<sequence>MEPADTFRCPSPSTAISSASWIKGGLQKLARAASSLMLSRHNSTLSLPRHRHAAPLRLQHAPIASSGAPLEPGDPVGIEGAEGAQRGAPVRESAADSDSSAGSRLPGEGGTEDAGKEIPQLHFCDYTNEPEDVCNAQWLVLWSYAAYAPERANAEEQQMLRSFFEFFPDQCTQGPAANCYTDAVRNTPPKVHDRRELLLWLCMVENQCRLKAGIPLKQCRHNELLKRWRYMDGYV</sequence>
<dbReference type="PROSITE" id="PS51324">
    <property type="entry name" value="ERV_ALR"/>
    <property type="match status" value="1"/>
</dbReference>
<dbReference type="GO" id="GO:0050660">
    <property type="term" value="F:flavin adenine dinucleotide binding"/>
    <property type="evidence" value="ECO:0007669"/>
    <property type="project" value="TreeGrafter"/>
</dbReference>
<evidence type="ECO:0000313" key="8">
    <source>
        <dbReference type="Proteomes" id="UP000095192"/>
    </source>
</evidence>
<name>A0A1D3CV10_9EIME</name>
<keyword evidence="8" id="KW-1185">Reference proteome</keyword>
<evidence type="ECO:0000256" key="4">
    <source>
        <dbReference type="ARBA" id="ARBA00023002"/>
    </source>
</evidence>
<dbReference type="OrthoDB" id="17199at2759"/>
<dbReference type="GeneID" id="34617867"/>
<keyword evidence="5" id="KW-1015">Disulfide bond</keyword>
<evidence type="ECO:0000256" key="3">
    <source>
        <dbReference type="ARBA" id="ARBA00022827"/>
    </source>
</evidence>
<evidence type="ECO:0000256" key="2">
    <source>
        <dbReference type="ARBA" id="ARBA00022630"/>
    </source>
</evidence>
<dbReference type="Pfam" id="PF04777">
    <property type="entry name" value="Evr1_Alr"/>
    <property type="match status" value="1"/>
</dbReference>
<reference evidence="7 8" key="1">
    <citation type="journal article" date="2016" name="BMC Genomics">
        <title>Comparative genomics reveals Cyclospora cayetanensis possesses coccidia-like metabolism and invasion components but unique surface antigens.</title>
        <authorList>
            <person name="Liu S."/>
            <person name="Wang L."/>
            <person name="Zheng H."/>
            <person name="Xu Z."/>
            <person name="Roellig D.M."/>
            <person name="Li N."/>
            <person name="Frace M.A."/>
            <person name="Tang K."/>
            <person name="Arrowood M.J."/>
            <person name="Moss D.M."/>
            <person name="Zhang L."/>
            <person name="Feng Y."/>
            <person name="Xiao L."/>
        </authorList>
    </citation>
    <scope>NUCLEOTIDE SEQUENCE [LARGE SCALE GENOMIC DNA]</scope>
    <source>
        <strain evidence="7 8">CHN_HEN01</strain>
    </source>
</reference>
<dbReference type="SUPFAM" id="SSF69000">
    <property type="entry name" value="FAD-dependent thiol oxidase"/>
    <property type="match status" value="1"/>
</dbReference>
<dbReference type="VEuPathDB" id="ToxoDB:cyc_00746"/>
<dbReference type="GO" id="GO:0016971">
    <property type="term" value="F:flavin-dependent sulfhydryl oxidase activity"/>
    <property type="evidence" value="ECO:0007669"/>
    <property type="project" value="InterPro"/>
</dbReference>
<evidence type="ECO:0000256" key="5">
    <source>
        <dbReference type="ARBA" id="ARBA00023157"/>
    </source>
</evidence>
<dbReference type="InterPro" id="IPR017905">
    <property type="entry name" value="ERV/ALR_sulphydryl_oxidase"/>
</dbReference>
<dbReference type="InterPro" id="IPR036774">
    <property type="entry name" value="ERV/ALR_sulphydryl_oxid_sf"/>
</dbReference>
<keyword evidence="2 6" id="KW-0285">Flavoprotein</keyword>
<dbReference type="AlphaFoldDB" id="A0A1D3CV10"/>
<dbReference type="Gene3D" id="1.20.120.310">
    <property type="entry name" value="ERV/ALR sulfhydryl oxidase domain"/>
    <property type="match status" value="1"/>
</dbReference>
<dbReference type="PANTHER" id="PTHR12645:SF0">
    <property type="entry name" value="FAD-LINKED SULFHYDRYL OXIDASE ALR"/>
    <property type="match status" value="1"/>
</dbReference>
<dbReference type="InterPro" id="IPR039799">
    <property type="entry name" value="ALR/ERV"/>
</dbReference>
<accession>A0A1D3CV10</accession>